<evidence type="ECO:0000256" key="3">
    <source>
        <dbReference type="ARBA" id="ARBA00022692"/>
    </source>
</evidence>
<evidence type="ECO:0000256" key="1">
    <source>
        <dbReference type="ARBA" id="ARBA00004141"/>
    </source>
</evidence>
<dbReference type="PANTHER" id="PTHR31627">
    <property type="entry name" value="SERPENTINE RECEPTOR CLASS GAMMA-RELATED"/>
    <property type="match status" value="1"/>
</dbReference>
<keyword evidence="8" id="KW-1185">Reference proteome</keyword>
<evidence type="ECO:0000313" key="7">
    <source>
        <dbReference type="EMBL" id="EFO83644.1"/>
    </source>
</evidence>
<evidence type="ECO:0000256" key="2">
    <source>
        <dbReference type="ARBA" id="ARBA00005692"/>
    </source>
</evidence>
<reference evidence="7" key="1">
    <citation type="submission" date="2007-07" db="EMBL/GenBank/DDBJ databases">
        <title>PCAP assembly of the Caenorhabditis remanei genome.</title>
        <authorList>
            <consortium name="The Caenorhabditis remanei Sequencing Consortium"/>
            <person name="Wilson R.K."/>
        </authorList>
    </citation>
    <scope>NUCLEOTIDE SEQUENCE [LARGE SCALE GENOMIC DNA]</scope>
    <source>
        <strain evidence="7">PB4641</strain>
    </source>
</reference>
<evidence type="ECO:0000313" key="8">
    <source>
        <dbReference type="Proteomes" id="UP000008281"/>
    </source>
</evidence>
<keyword evidence="3 6" id="KW-0812">Transmembrane</keyword>
<feature type="transmembrane region" description="Helical" evidence="6">
    <location>
        <begin position="89"/>
        <end position="115"/>
    </location>
</feature>
<accession>E3LWT4</accession>
<dbReference type="Proteomes" id="UP000008281">
    <property type="component" value="Unassembled WGS sequence"/>
</dbReference>
<organism evidence="8">
    <name type="scientific">Caenorhabditis remanei</name>
    <name type="common">Caenorhabditis vulgaris</name>
    <dbReference type="NCBI Taxonomy" id="31234"/>
    <lineage>
        <taxon>Eukaryota</taxon>
        <taxon>Metazoa</taxon>
        <taxon>Ecdysozoa</taxon>
        <taxon>Nematoda</taxon>
        <taxon>Chromadorea</taxon>
        <taxon>Rhabditida</taxon>
        <taxon>Rhabditina</taxon>
        <taxon>Rhabditomorpha</taxon>
        <taxon>Rhabditoidea</taxon>
        <taxon>Rhabditidae</taxon>
        <taxon>Peloderinae</taxon>
        <taxon>Caenorhabditis</taxon>
    </lineage>
</organism>
<sequence length="387" mass="45262">MNASSRNFPLSNQNINISETSFHFSRHQPHSQRRMQMSYDGCIPGYNSFSENFHYYYQFGYLFAAICINYRILYVIWVSHRQFYSTQSFYNLYSIDCSISILAMCIELCCTRLFLYFPQFCVPLSEIVANSPIFMRLYYSSVNYFKAVKPVIHIFIAVNRMSCVMFPITYSQNWSNKMRIMISIIIVAPLLVIWNTLVSRNYLAFLNGGFSIIYERRVSWVSRSTRGNCKRVELQASLSLMQFSLIIVTVLITMVTTIITFYKMTTMKKRIKSSERSLCIAAALITVGFLLEAMTQSFFAFFKDAPWLITVMAYIFNTTWDILFVGSPLVLLLVTTQFRDHVLGIRIGRTQRVSSINNALHFHQTHHTMTRYFVFCMLEFPEICIFF</sequence>
<dbReference type="Pfam" id="PF02118">
    <property type="entry name" value="Srg"/>
    <property type="match status" value="1"/>
</dbReference>
<keyword evidence="5 6" id="KW-0472">Membrane</keyword>
<dbReference type="OrthoDB" id="5864134at2759"/>
<dbReference type="GO" id="GO:0016020">
    <property type="term" value="C:membrane"/>
    <property type="evidence" value="ECO:0007669"/>
    <property type="project" value="UniProtKB-SubCell"/>
</dbReference>
<evidence type="ECO:0000256" key="6">
    <source>
        <dbReference type="RuleBase" id="RU280813"/>
    </source>
</evidence>
<dbReference type="OMA" id="RMSCVMF"/>
<dbReference type="FunCoup" id="E3LWT4">
    <property type="interactions" value="2"/>
</dbReference>
<feature type="transmembrane region" description="Helical" evidence="6">
    <location>
        <begin position="240"/>
        <end position="262"/>
    </location>
</feature>
<dbReference type="GO" id="GO:0004888">
    <property type="term" value="F:transmembrane signaling receptor activity"/>
    <property type="evidence" value="ECO:0007669"/>
    <property type="project" value="InterPro"/>
</dbReference>
<feature type="transmembrane region" description="Helical" evidence="6">
    <location>
        <begin position="55"/>
        <end position="77"/>
    </location>
</feature>
<comment type="subcellular location">
    <subcellularLocation>
        <location evidence="1">Membrane</location>
        <topology evidence="1">Multi-pass membrane protein</topology>
    </subcellularLocation>
</comment>
<dbReference type="HOGENOM" id="CLU_061253_1_0_1"/>
<comment type="similarity">
    <text evidence="2 6">Belongs to the nematode receptor-like protein srg family.</text>
</comment>
<feature type="transmembrane region" description="Helical" evidence="6">
    <location>
        <begin position="180"/>
        <end position="197"/>
    </location>
</feature>
<dbReference type="InterPro" id="IPR051119">
    <property type="entry name" value="Nematode_SR-like"/>
</dbReference>
<dbReference type="eggNOG" id="ENOG502TH4G">
    <property type="taxonomic scope" value="Eukaryota"/>
</dbReference>
<evidence type="ECO:0000256" key="5">
    <source>
        <dbReference type="ARBA" id="ARBA00023136"/>
    </source>
</evidence>
<dbReference type="EMBL" id="DS268417">
    <property type="protein sequence ID" value="EFO83644.1"/>
    <property type="molecule type" value="Genomic_DNA"/>
</dbReference>
<feature type="transmembrane region" description="Helical" evidence="6">
    <location>
        <begin position="307"/>
        <end position="334"/>
    </location>
</feature>
<dbReference type="InterPro" id="IPR000609">
    <property type="entry name" value="7TM_GPCR_serpentine_rcpt_Srg"/>
</dbReference>
<feature type="transmembrane region" description="Helical" evidence="6">
    <location>
        <begin position="278"/>
        <end position="301"/>
    </location>
</feature>
<proteinExistence type="inferred from homology"/>
<keyword evidence="4 6" id="KW-1133">Transmembrane helix</keyword>
<gene>
    <name evidence="7" type="primary">Cre-srg-3</name>
    <name evidence="7" type="ORF">CRE_03146</name>
</gene>
<comment type="caution">
    <text evidence="6">Lacks conserved residue(s) required for the propagation of feature annotation.</text>
</comment>
<dbReference type="PANTHER" id="PTHR31627:SF9">
    <property type="entry name" value="SERPENTINE RECEPTOR CLASS GAMMA-3"/>
    <property type="match status" value="1"/>
</dbReference>
<dbReference type="InParanoid" id="E3LWT4"/>
<name>E3LWT4_CAERE</name>
<dbReference type="GO" id="GO:0007606">
    <property type="term" value="P:sensory perception of chemical stimulus"/>
    <property type="evidence" value="ECO:0007669"/>
    <property type="project" value="UniProtKB-UniRule"/>
</dbReference>
<evidence type="ECO:0000256" key="4">
    <source>
        <dbReference type="ARBA" id="ARBA00022989"/>
    </source>
</evidence>
<protein>
    <recommendedName>
        <fullName evidence="6">Serpentine receptor class gamma</fullName>
    </recommendedName>
</protein>
<dbReference type="PRINTS" id="PR00698">
    <property type="entry name" value="TMPROTEINSRG"/>
</dbReference>
<dbReference type="AlphaFoldDB" id="E3LWT4"/>